<evidence type="ECO:0000313" key="16">
    <source>
        <dbReference type="Proteomes" id="UP000827549"/>
    </source>
</evidence>
<dbReference type="NCBIfam" id="TIGR01015">
    <property type="entry name" value="hmgA"/>
    <property type="match status" value="1"/>
</dbReference>
<keyword evidence="10" id="KW-0585">Phenylalanine catabolism</keyword>
<dbReference type="GO" id="GO:0006572">
    <property type="term" value="P:L-tyrosine catabolic process"/>
    <property type="evidence" value="ECO:0007669"/>
    <property type="project" value="UniProtKB-KW"/>
</dbReference>
<evidence type="ECO:0000256" key="8">
    <source>
        <dbReference type="ARBA" id="ARBA00023002"/>
    </source>
</evidence>
<name>A0AAF0Y6S2_9TREE</name>
<dbReference type="GO" id="GO:0004411">
    <property type="term" value="F:homogentisate 1,2-dioxygenase activity"/>
    <property type="evidence" value="ECO:0007669"/>
    <property type="project" value="UniProtKB-EC"/>
</dbReference>
<evidence type="ECO:0000256" key="6">
    <source>
        <dbReference type="ARBA" id="ARBA00022878"/>
    </source>
</evidence>
<dbReference type="GO" id="GO:0005737">
    <property type="term" value="C:cytoplasm"/>
    <property type="evidence" value="ECO:0007669"/>
    <property type="project" value="TreeGrafter"/>
</dbReference>
<sequence length="462" mass="51090">MSPTAVPTDKSNGATKAQPKLQYLHGFGNHFESEAVPGTLPALGNNPQRAAHGLYTECLSGTAFTAPRHRNQRSWLYRLRPSANHKPYAPYATPNPRLVSSFHAFSPDIDATPQQLRWNPLEVAGADGHDFVDSLTTLGGAGDPQLKNGLAIHFYNFARDMVNKAFYSSDGDMLIVPVHGDLLLTTEFGKLHVPPLHIAVVQRGLKFSVSYVNRDAPSARGYILETFKGHFELPELGPIGSNGLANAKDFESPVAWYEDKADQGTYTVVNKFVGKLYQYEQDHSPYDVVAWSGNYVPYRYDLEKFNVIGTVTYDHPDPSIYTVLTCPSDTPGTAVADFVIFAPRWLVAEKTFRPPWYHRNVMSEFMGLICGSYDAKAEGFLPAGASLHNMCTAHGPDAETFNKASAADLAPHKVGEGSMAFMFESAYQILTTKWAIQDSGKVQKDYWKAWQGCDRVSDLPQQ</sequence>
<evidence type="ECO:0000259" key="14">
    <source>
        <dbReference type="Pfam" id="PF20510"/>
    </source>
</evidence>
<feature type="binding site" evidence="12">
    <location>
        <position position="394"/>
    </location>
    <ligand>
        <name>homogentisate</name>
        <dbReference type="ChEBI" id="CHEBI:16169"/>
    </ligand>
</feature>
<dbReference type="GO" id="GO:0046872">
    <property type="term" value="F:metal ion binding"/>
    <property type="evidence" value="ECO:0007669"/>
    <property type="project" value="UniProtKB-KW"/>
</dbReference>
<evidence type="ECO:0000256" key="9">
    <source>
        <dbReference type="ARBA" id="ARBA00023004"/>
    </source>
</evidence>
<dbReference type="PANTHER" id="PTHR11056:SF0">
    <property type="entry name" value="HOMOGENTISATE 1,2-DIOXYGENASE"/>
    <property type="match status" value="1"/>
</dbReference>
<feature type="binding site" evidence="12">
    <location>
        <position position="364"/>
    </location>
    <ligand>
        <name>Fe cation</name>
        <dbReference type="ChEBI" id="CHEBI:24875"/>
    </ligand>
</feature>
<dbReference type="FunFam" id="2.60.120.10:FF:000053">
    <property type="entry name" value="Homogentisate 1,2-dioxygenase"/>
    <property type="match status" value="1"/>
</dbReference>
<comment type="similarity">
    <text evidence="3">Belongs to the homogentisate dioxygenase family.</text>
</comment>
<evidence type="ECO:0000256" key="7">
    <source>
        <dbReference type="ARBA" id="ARBA00022964"/>
    </source>
</evidence>
<keyword evidence="8" id="KW-0560">Oxidoreductase</keyword>
<keyword evidence="6" id="KW-0828">Tyrosine catabolism</keyword>
<feature type="domain" description="Homogentisate 1,2-dioxygenase N-terminal" evidence="14">
    <location>
        <begin position="22"/>
        <end position="302"/>
    </location>
</feature>
<dbReference type="Pfam" id="PF20510">
    <property type="entry name" value="HgmA_N"/>
    <property type="match status" value="1"/>
</dbReference>
<evidence type="ECO:0000256" key="10">
    <source>
        <dbReference type="ARBA" id="ARBA00023232"/>
    </source>
</evidence>
<dbReference type="GO" id="GO:0006559">
    <property type="term" value="P:L-phenylalanine catabolic process"/>
    <property type="evidence" value="ECO:0007669"/>
    <property type="project" value="UniProtKB-KW"/>
</dbReference>
<evidence type="ECO:0000313" key="15">
    <source>
        <dbReference type="EMBL" id="WOO79149.1"/>
    </source>
</evidence>
<dbReference type="EC" id="1.13.11.5" evidence="4"/>
<dbReference type="RefSeq" id="XP_062625181.1">
    <property type="nucleotide sequence ID" value="XM_062769197.1"/>
</dbReference>
<evidence type="ECO:0000256" key="11">
    <source>
        <dbReference type="PIRSR" id="PIRSR605708-1"/>
    </source>
</evidence>
<protein>
    <recommendedName>
        <fullName evidence="4">homogentisate 1,2-dioxygenase</fullName>
        <ecNumber evidence="4">1.13.11.5</ecNumber>
    </recommendedName>
</protein>
<keyword evidence="16" id="KW-1185">Reference proteome</keyword>
<comment type="cofactor">
    <cofactor evidence="1 12">
        <name>Fe cation</name>
        <dbReference type="ChEBI" id="CHEBI:24875"/>
    </cofactor>
</comment>
<evidence type="ECO:0000256" key="12">
    <source>
        <dbReference type="PIRSR" id="PIRSR605708-2"/>
    </source>
</evidence>
<feature type="binding site" evidence="12">
    <location>
        <position position="358"/>
    </location>
    <ligand>
        <name>Fe cation</name>
        <dbReference type="ChEBI" id="CHEBI:24875"/>
    </ligand>
</feature>
<dbReference type="CDD" id="cd07000">
    <property type="entry name" value="cupin_HGO_N"/>
    <property type="match status" value="1"/>
</dbReference>
<dbReference type="SUPFAM" id="SSF51182">
    <property type="entry name" value="RmlC-like cupins"/>
    <property type="match status" value="1"/>
</dbReference>
<dbReference type="InterPro" id="IPR046452">
    <property type="entry name" value="HgmA_N"/>
</dbReference>
<evidence type="ECO:0000256" key="4">
    <source>
        <dbReference type="ARBA" id="ARBA00013127"/>
    </source>
</evidence>
<evidence type="ECO:0000256" key="5">
    <source>
        <dbReference type="ARBA" id="ARBA00022723"/>
    </source>
</evidence>
<dbReference type="InterPro" id="IPR014710">
    <property type="entry name" value="RmlC-like_jellyroll"/>
</dbReference>
<dbReference type="InterPro" id="IPR011051">
    <property type="entry name" value="RmlC_Cupin_sf"/>
</dbReference>
<feature type="binding site" evidence="12">
    <location>
        <position position="373"/>
    </location>
    <ligand>
        <name>homogentisate</name>
        <dbReference type="ChEBI" id="CHEBI:16169"/>
    </ligand>
</feature>
<feature type="active site" description="Proton acceptor" evidence="11">
    <location>
        <position position="315"/>
    </location>
</feature>
<comment type="pathway">
    <text evidence="2">Amino-acid degradation; L-phenylalanine degradation; acetoacetate and fumarate from L-phenylalanine: step 4/6.</text>
</comment>
<gene>
    <name evidence="15" type="primary">hmgA_0</name>
    <name evidence="15" type="ORF">LOC62_02G002684</name>
</gene>
<accession>A0AAF0Y6S2</accession>
<dbReference type="Pfam" id="PF04209">
    <property type="entry name" value="HgmA_C"/>
    <property type="match status" value="1"/>
</dbReference>
<dbReference type="Proteomes" id="UP000827549">
    <property type="component" value="Chromosome 2"/>
</dbReference>
<organism evidence="15 16">
    <name type="scientific">Vanrija pseudolonga</name>
    <dbReference type="NCBI Taxonomy" id="143232"/>
    <lineage>
        <taxon>Eukaryota</taxon>
        <taxon>Fungi</taxon>
        <taxon>Dikarya</taxon>
        <taxon>Basidiomycota</taxon>
        <taxon>Agaricomycotina</taxon>
        <taxon>Tremellomycetes</taxon>
        <taxon>Trichosporonales</taxon>
        <taxon>Trichosporonaceae</taxon>
        <taxon>Vanrija</taxon>
    </lineage>
</organism>
<feature type="binding site" evidence="12">
    <location>
        <position position="394"/>
    </location>
    <ligand>
        <name>Fe cation</name>
        <dbReference type="ChEBI" id="CHEBI:24875"/>
    </ligand>
</feature>
<evidence type="ECO:0000256" key="3">
    <source>
        <dbReference type="ARBA" id="ARBA00007757"/>
    </source>
</evidence>
<reference evidence="15" key="1">
    <citation type="submission" date="2023-10" db="EMBL/GenBank/DDBJ databases">
        <authorList>
            <person name="Noh H."/>
        </authorList>
    </citation>
    <scope>NUCLEOTIDE SEQUENCE</scope>
    <source>
        <strain evidence="15">DUCC4014</strain>
    </source>
</reference>
<keyword evidence="5 12" id="KW-0479">Metal-binding</keyword>
<keyword evidence="9 12" id="KW-0408">Iron</keyword>
<dbReference type="AlphaFoldDB" id="A0AAF0Y6S2"/>
<dbReference type="InterPro" id="IPR046451">
    <property type="entry name" value="HgmA_C"/>
</dbReference>
<dbReference type="GeneID" id="87805931"/>
<dbReference type="PANTHER" id="PTHR11056">
    <property type="entry name" value="HOMOGENTISATE 1,2-DIOXYGENASE"/>
    <property type="match status" value="1"/>
</dbReference>
<evidence type="ECO:0000256" key="1">
    <source>
        <dbReference type="ARBA" id="ARBA00001962"/>
    </source>
</evidence>
<feature type="domain" description="Homogentisate 1,2-dioxygenase C-terminal" evidence="13">
    <location>
        <begin position="304"/>
        <end position="454"/>
    </location>
</feature>
<keyword evidence="7" id="KW-0223">Dioxygenase</keyword>
<proteinExistence type="inferred from homology"/>
<dbReference type="InterPro" id="IPR005708">
    <property type="entry name" value="Homogentis_dOase"/>
</dbReference>
<dbReference type="Gene3D" id="2.60.120.10">
    <property type="entry name" value="Jelly Rolls"/>
    <property type="match status" value="1"/>
</dbReference>
<dbReference type="EMBL" id="CP086715">
    <property type="protein sequence ID" value="WOO79149.1"/>
    <property type="molecule type" value="Genomic_DNA"/>
</dbReference>
<evidence type="ECO:0000259" key="13">
    <source>
        <dbReference type="Pfam" id="PF04209"/>
    </source>
</evidence>
<evidence type="ECO:0000256" key="2">
    <source>
        <dbReference type="ARBA" id="ARBA00004704"/>
    </source>
</evidence>